<evidence type="ECO:0000313" key="2">
    <source>
        <dbReference type="Proteomes" id="UP000309997"/>
    </source>
</evidence>
<sequence>MHISSDRRDGAAFEHLSQGMVLATAKGSEEAIIYPEFIASFSRSLQNDSCSLENSAIVMFGPSSQALGSEMPTRVAEVSSFLWKCLMAASEEWRGSQRPSLLTHYVNLRRKMEPKLSDNSMGNFLWLAAAKYTNKSKPGLKDLVGGG</sequence>
<keyword evidence="2" id="KW-1185">Reference proteome</keyword>
<comment type="caution">
    <text evidence="1">The sequence shown here is derived from an EMBL/GenBank/DDBJ whole genome shotgun (WGS) entry which is preliminary data.</text>
</comment>
<name>A0ACC4CEK6_POPAL</name>
<evidence type="ECO:0000313" key="1">
    <source>
        <dbReference type="EMBL" id="KAL3593070.1"/>
    </source>
</evidence>
<proteinExistence type="predicted"/>
<protein>
    <submittedName>
        <fullName evidence="1">Uncharacterized protein</fullName>
    </submittedName>
</protein>
<organism evidence="1 2">
    <name type="scientific">Populus alba</name>
    <name type="common">White poplar</name>
    <dbReference type="NCBI Taxonomy" id="43335"/>
    <lineage>
        <taxon>Eukaryota</taxon>
        <taxon>Viridiplantae</taxon>
        <taxon>Streptophyta</taxon>
        <taxon>Embryophyta</taxon>
        <taxon>Tracheophyta</taxon>
        <taxon>Spermatophyta</taxon>
        <taxon>Magnoliopsida</taxon>
        <taxon>eudicotyledons</taxon>
        <taxon>Gunneridae</taxon>
        <taxon>Pentapetalae</taxon>
        <taxon>rosids</taxon>
        <taxon>fabids</taxon>
        <taxon>Malpighiales</taxon>
        <taxon>Salicaceae</taxon>
        <taxon>Saliceae</taxon>
        <taxon>Populus</taxon>
    </lineage>
</organism>
<dbReference type="EMBL" id="RCHU02000005">
    <property type="protein sequence ID" value="KAL3593070.1"/>
    <property type="molecule type" value="Genomic_DNA"/>
</dbReference>
<gene>
    <name evidence="1" type="ORF">D5086_011710</name>
</gene>
<reference evidence="1 2" key="1">
    <citation type="journal article" date="2024" name="Plant Biotechnol. J.">
        <title>Genome and CRISPR/Cas9 system of a widespread forest tree (Populus alba) in the world.</title>
        <authorList>
            <person name="Liu Y.J."/>
            <person name="Jiang P.F."/>
            <person name="Han X.M."/>
            <person name="Li X.Y."/>
            <person name="Wang H.M."/>
            <person name="Wang Y.J."/>
            <person name="Wang X.X."/>
            <person name="Zeng Q.Y."/>
        </authorList>
    </citation>
    <scope>NUCLEOTIDE SEQUENCE [LARGE SCALE GENOMIC DNA]</scope>
    <source>
        <strain evidence="2">cv. PAL-ZL1</strain>
    </source>
</reference>
<dbReference type="Proteomes" id="UP000309997">
    <property type="component" value="Unassembled WGS sequence"/>
</dbReference>
<accession>A0ACC4CEK6</accession>